<dbReference type="PROSITE" id="PS52016">
    <property type="entry name" value="TONB_DEPENDENT_REC_3"/>
    <property type="match status" value="1"/>
</dbReference>
<feature type="domain" description="TonB-dependent receptor-like beta-barrel" evidence="13">
    <location>
        <begin position="194"/>
        <end position="581"/>
    </location>
</feature>
<evidence type="ECO:0000256" key="11">
    <source>
        <dbReference type="RuleBase" id="RU003357"/>
    </source>
</evidence>
<keyword evidence="6 11" id="KW-0798">TonB box</keyword>
<feature type="signal peptide" evidence="12">
    <location>
        <begin position="1"/>
        <end position="19"/>
    </location>
</feature>
<keyword evidence="2 10" id="KW-0813">Transport</keyword>
<keyword evidence="16" id="KW-1185">Reference proteome</keyword>
<dbReference type="Pfam" id="PF07715">
    <property type="entry name" value="Plug"/>
    <property type="match status" value="1"/>
</dbReference>
<organism evidence="15 16">
    <name type="scientific">Cyclobacterium marinum (strain ATCC 25205 / DSM 745 / LMG 13164 / NCIMB 1802)</name>
    <name type="common">Flectobacillus marinus</name>
    <dbReference type="NCBI Taxonomy" id="880070"/>
    <lineage>
        <taxon>Bacteria</taxon>
        <taxon>Pseudomonadati</taxon>
        <taxon>Bacteroidota</taxon>
        <taxon>Cytophagia</taxon>
        <taxon>Cytophagales</taxon>
        <taxon>Cyclobacteriaceae</taxon>
        <taxon>Cyclobacterium</taxon>
    </lineage>
</organism>
<dbReference type="InterPro" id="IPR000531">
    <property type="entry name" value="Beta-barrel_TonB"/>
</dbReference>
<feature type="chain" id="PRO_5003400806" evidence="12">
    <location>
        <begin position="20"/>
        <end position="608"/>
    </location>
</feature>
<dbReference type="Proteomes" id="UP000001635">
    <property type="component" value="Chromosome"/>
</dbReference>
<dbReference type="RefSeq" id="WP_014020496.1">
    <property type="nucleotide sequence ID" value="NC_015914.1"/>
</dbReference>
<keyword evidence="3 10" id="KW-1134">Transmembrane beta strand</keyword>
<dbReference type="HOGENOM" id="CLU_008287_18_5_10"/>
<proteinExistence type="inferred from homology"/>
<dbReference type="EMBL" id="CP002955">
    <property type="protein sequence ID" value="AEL26203.1"/>
    <property type="molecule type" value="Genomic_DNA"/>
</dbReference>
<dbReference type="InterPro" id="IPR037066">
    <property type="entry name" value="Plug_dom_sf"/>
</dbReference>
<evidence type="ECO:0000256" key="2">
    <source>
        <dbReference type="ARBA" id="ARBA00022448"/>
    </source>
</evidence>
<evidence type="ECO:0000256" key="5">
    <source>
        <dbReference type="ARBA" id="ARBA00022729"/>
    </source>
</evidence>
<dbReference type="STRING" id="880070.Cycma_2461"/>
<keyword evidence="5 12" id="KW-0732">Signal</keyword>
<keyword evidence="8 15" id="KW-0675">Receptor</keyword>
<protein>
    <submittedName>
        <fullName evidence="15">TonB-dependent receptor</fullName>
    </submittedName>
</protein>
<name>G0IUX9_CYCMS</name>
<evidence type="ECO:0000256" key="1">
    <source>
        <dbReference type="ARBA" id="ARBA00004571"/>
    </source>
</evidence>
<dbReference type="Pfam" id="PF00593">
    <property type="entry name" value="TonB_dep_Rec_b-barrel"/>
    <property type="match status" value="1"/>
</dbReference>
<keyword evidence="4 10" id="KW-0812">Transmembrane</keyword>
<dbReference type="PANTHER" id="PTHR30069:SF29">
    <property type="entry name" value="HEMOGLOBIN AND HEMOGLOBIN-HAPTOGLOBIN-BINDING PROTEIN 1-RELATED"/>
    <property type="match status" value="1"/>
</dbReference>
<dbReference type="KEGG" id="cmr:Cycma_2461"/>
<dbReference type="AlphaFoldDB" id="G0IUX9"/>
<dbReference type="InterPro" id="IPR039426">
    <property type="entry name" value="TonB-dep_rcpt-like"/>
</dbReference>
<accession>G0IUX9</accession>
<comment type="subcellular location">
    <subcellularLocation>
        <location evidence="1 10">Cell outer membrane</location>
        <topology evidence="1 10">Multi-pass membrane protein</topology>
    </subcellularLocation>
</comment>
<dbReference type="eggNOG" id="COG4206">
    <property type="taxonomic scope" value="Bacteria"/>
</dbReference>
<evidence type="ECO:0000313" key="15">
    <source>
        <dbReference type="EMBL" id="AEL26203.1"/>
    </source>
</evidence>
<evidence type="ECO:0000259" key="14">
    <source>
        <dbReference type="Pfam" id="PF07715"/>
    </source>
</evidence>
<dbReference type="GO" id="GO:0009279">
    <property type="term" value="C:cell outer membrane"/>
    <property type="evidence" value="ECO:0007669"/>
    <property type="project" value="UniProtKB-SubCell"/>
</dbReference>
<dbReference type="SUPFAM" id="SSF56935">
    <property type="entry name" value="Porins"/>
    <property type="match status" value="1"/>
</dbReference>
<evidence type="ECO:0000259" key="13">
    <source>
        <dbReference type="Pfam" id="PF00593"/>
    </source>
</evidence>
<dbReference type="InterPro" id="IPR012910">
    <property type="entry name" value="Plug_dom"/>
</dbReference>
<evidence type="ECO:0000256" key="3">
    <source>
        <dbReference type="ARBA" id="ARBA00022452"/>
    </source>
</evidence>
<dbReference type="GO" id="GO:0015344">
    <property type="term" value="F:siderophore uptake transmembrane transporter activity"/>
    <property type="evidence" value="ECO:0007669"/>
    <property type="project" value="TreeGrafter"/>
</dbReference>
<evidence type="ECO:0000256" key="12">
    <source>
        <dbReference type="SAM" id="SignalP"/>
    </source>
</evidence>
<reference evidence="16" key="1">
    <citation type="submission" date="2011-07" db="EMBL/GenBank/DDBJ databases">
        <title>The complete genome of Cyclobacterium marinum DSM 745.</title>
        <authorList>
            <person name="Lucas S."/>
            <person name="Han J."/>
            <person name="Lapidus A."/>
            <person name="Bruce D."/>
            <person name="Goodwin L."/>
            <person name="Pitluck S."/>
            <person name="Peters L."/>
            <person name="Kyrpides N."/>
            <person name="Mavromatis K."/>
            <person name="Ivanova N."/>
            <person name="Ovchinnikova G."/>
            <person name="Chertkov O."/>
            <person name="Detter J.C."/>
            <person name="Tapia R."/>
            <person name="Han C."/>
            <person name="Land M."/>
            <person name="Hauser L."/>
            <person name="Markowitz V."/>
            <person name="Cheng J.-F."/>
            <person name="Hugenholtz P."/>
            <person name="Woyke T."/>
            <person name="Wu D."/>
            <person name="Tindall B."/>
            <person name="Schuetze A."/>
            <person name="Brambilla E."/>
            <person name="Klenk H.-P."/>
            <person name="Eisen J.A."/>
        </authorList>
    </citation>
    <scope>NUCLEOTIDE SEQUENCE [LARGE SCALE GENOMIC DNA]</scope>
    <source>
        <strain evidence="16">ATCC 25205 / DSM 745 / LMG 13164 / NCIMB 1802</strain>
    </source>
</reference>
<sequence>MKYLLFIAFIFIATSASFAQNDSTIQTLNEVIIKENRMEIPFSKSSRNISIIHRKDIETAPARSLQEILSFTPGLDVRQRGVSGVQADIGIRGGSFEQTLMLVNGIKLSDPQTGHHMVNIPVPLASVQRIDILKGPASRIYGQNAYAGAINIITELPESFNLQAGLYGGDFGMRGGSFQVSLPIGKFKQSLAVSHNASDGHWHNSDYSINTIFYEAGFDVNAFQEIKTILSFANRDFGANGFYSSSFPDQWESIQTGLAAISHTLEKGNTYVQSRAYWRSNKDEFLLKRNDPSFFQNQHTTNVYALEINGRQETNFGTLGFGVEGRQEKIDSNNLGLRERTIMGAFLEHRTNFSKHGDIRAGLYSNYYSEYGWKHFPGAELGYQLNPWLRSYANFGVSFRIPTYTDLYYVGPTNIGNDMLEPEKAVNYEAGFKLSKNGFIAELVYFNRHTDNLIEWTREDSEGPWKPQNFNEVTFQGVEAGFQYRFEGTQNDLQLREVSLSYNFIDANLIEKEGIETRYSLTALRHQLISGFQLAFKNNIELTAKMRYIERMSLDPYFLLDARLDFNRLKKFSFFTEVSNISNTDYIEAGTVQMPGRWARAGMNFRLK</sequence>
<keyword evidence="9 10" id="KW-0998">Cell outer membrane</keyword>
<evidence type="ECO:0000313" key="16">
    <source>
        <dbReference type="Proteomes" id="UP000001635"/>
    </source>
</evidence>
<evidence type="ECO:0000256" key="10">
    <source>
        <dbReference type="PROSITE-ProRule" id="PRU01360"/>
    </source>
</evidence>
<evidence type="ECO:0000256" key="7">
    <source>
        <dbReference type="ARBA" id="ARBA00023136"/>
    </source>
</evidence>
<evidence type="ECO:0000256" key="8">
    <source>
        <dbReference type="ARBA" id="ARBA00023170"/>
    </source>
</evidence>
<dbReference type="InterPro" id="IPR036942">
    <property type="entry name" value="Beta-barrel_TonB_sf"/>
</dbReference>
<keyword evidence="7 10" id="KW-0472">Membrane</keyword>
<dbReference type="Gene3D" id="2.40.170.20">
    <property type="entry name" value="TonB-dependent receptor, beta-barrel domain"/>
    <property type="match status" value="1"/>
</dbReference>
<evidence type="ECO:0000256" key="4">
    <source>
        <dbReference type="ARBA" id="ARBA00022692"/>
    </source>
</evidence>
<dbReference type="OrthoDB" id="9758472at2"/>
<gene>
    <name evidence="15" type="ordered locus">Cycma_2461</name>
</gene>
<dbReference type="PANTHER" id="PTHR30069">
    <property type="entry name" value="TONB-DEPENDENT OUTER MEMBRANE RECEPTOR"/>
    <property type="match status" value="1"/>
</dbReference>
<feature type="domain" description="TonB-dependent receptor plug" evidence="14">
    <location>
        <begin position="44"/>
        <end position="149"/>
    </location>
</feature>
<dbReference type="Gene3D" id="2.170.130.10">
    <property type="entry name" value="TonB-dependent receptor, plug domain"/>
    <property type="match status" value="1"/>
</dbReference>
<evidence type="ECO:0000256" key="9">
    <source>
        <dbReference type="ARBA" id="ARBA00023237"/>
    </source>
</evidence>
<dbReference type="GO" id="GO:0044718">
    <property type="term" value="P:siderophore transmembrane transport"/>
    <property type="evidence" value="ECO:0007669"/>
    <property type="project" value="TreeGrafter"/>
</dbReference>
<comment type="similarity">
    <text evidence="10 11">Belongs to the TonB-dependent receptor family.</text>
</comment>
<evidence type="ECO:0000256" key="6">
    <source>
        <dbReference type="ARBA" id="ARBA00023077"/>
    </source>
</evidence>